<keyword evidence="3" id="KW-0804">Transcription</keyword>
<evidence type="ECO:0000256" key="3">
    <source>
        <dbReference type="ARBA" id="ARBA00023163"/>
    </source>
</evidence>
<protein>
    <submittedName>
        <fullName evidence="5">Putative phage repressor</fullName>
    </submittedName>
</protein>
<proteinExistence type="predicted"/>
<evidence type="ECO:0000259" key="4">
    <source>
        <dbReference type="PROSITE" id="PS50943"/>
    </source>
</evidence>
<dbReference type="Gene3D" id="1.10.260.40">
    <property type="entry name" value="lambda repressor-like DNA-binding domains"/>
    <property type="match status" value="1"/>
</dbReference>
<reference evidence="5 6" key="1">
    <citation type="journal article" date="2010" name="J. Bacteriol.">
        <title>Complete genome sequence of the thermophilic, obligately chemolithoautotrophic hydrogen-oxidizing bacterium Hydrogenobacter thermophilus TK-6.</title>
        <authorList>
            <person name="Arai H."/>
            <person name="Kanbe H."/>
            <person name="Ishii M."/>
            <person name="Igarashi Y."/>
        </authorList>
    </citation>
    <scope>NUCLEOTIDE SEQUENCE [LARGE SCALE GENOMIC DNA]</scope>
    <source>
        <strain evidence="6">DSM 6534 / IAM 12695 / TK-6 [Tokyo]</strain>
    </source>
</reference>
<keyword evidence="6" id="KW-1185">Reference proteome</keyword>
<dbReference type="eggNOG" id="COG1974">
    <property type="taxonomic scope" value="Bacteria"/>
</dbReference>
<accession>D3DGN7</accession>
<dbReference type="EMBL" id="AP011112">
    <property type="protein sequence ID" value="BAI68989.1"/>
    <property type="molecule type" value="Genomic_DNA"/>
</dbReference>
<keyword evidence="1" id="KW-0805">Transcription regulation</keyword>
<dbReference type="SUPFAM" id="SSF47413">
    <property type="entry name" value="lambda repressor-like DNA-binding domains"/>
    <property type="match status" value="1"/>
</dbReference>
<dbReference type="InterPro" id="IPR036286">
    <property type="entry name" value="LexA/Signal_pep-like_sf"/>
</dbReference>
<dbReference type="SUPFAM" id="SSF51306">
    <property type="entry name" value="LexA/Signal peptidase"/>
    <property type="match status" value="1"/>
</dbReference>
<dbReference type="RefSeq" id="WP_012963171.1">
    <property type="nucleotide sequence ID" value="NC_013799.1"/>
</dbReference>
<sequence>MVKLIEMKATRRGYFIGEKLKKLLQEKGLSIYRLAKLTGLTQSGLSMIINNQRAVSPAILRKIAETLNIPEVYFIEEEPTKEYPPSPEVIEREYIAIPIITGVGAGGEVITDDYTLIKRTQLPKKTVSAFEVEGDSMEPTIPKDWLVLVDPTDLQLYEGGIFLFASQGNGLFIRRVHKVDNQWELVPDNRKYAPQKLTEEIKVLGRVLKKLPKIEPMEVE</sequence>
<dbReference type="GO" id="GO:0003677">
    <property type="term" value="F:DNA binding"/>
    <property type="evidence" value="ECO:0007669"/>
    <property type="project" value="UniProtKB-KW"/>
</dbReference>
<dbReference type="AlphaFoldDB" id="D3DGN7"/>
<dbReference type="CDD" id="cd06529">
    <property type="entry name" value="S24_LexA-like"/>
    <property type="match status" value="1"/>
</dbReference>
<evidence type="ECO:0000256" key="1">
    <source>
        <dbReference type="ARBA" id="ARBA00023015"/>
    </source>
</evidence>
<gene>
    <name evidence="5" type="ordered locus">HTH_0525</name>
</gene>
<evidence type="ECO:0000313" key="6">
    <source>
        <dbReference type="Proteomes" id="UP000002574"/>
    </source>
</evidence>
<dbReference type="InterPro" id="IPR039418">
    <property type="entry name" value="LexA-like"/>
</dbReference>
<dbReference type="Gene3D" id="2.10.109.10">
    <property type="entry name" value="Umud Fragment, subunit A"/>
    <property type="match status" value="1"/>
</dbReference>
<organism evidence="5 6">
    <name type="scientific">Hydrogenobacter thermophilus (strain DSM 6534 / IAM 12695 / TK-6)</name>
    <dbReference type="NCBI Taxonomy" id="608538"/>
    <lineage>
        <taxon>Bacteria</taxon>
        <taxon>Pseudomonadati</taxon>
        <taxon>Aquificota</taxon>
        <taxon>Aquificia</taxon>
        <taxon>Aquificales</taxon>
        <taxon>Aquificaceae</taxon>
        <taxon>Hydrogenobacter</taxon>
    </lineage>
</organism>
<dbReference type="Pfam" id="PF01381">
    <property type="entry name" value="HTH_3"/>
    <property type="match status" value="1"/>
</dbReference>
<dbReference type="PROSITE" id="PS50943">
    <property type="entry name" value="HTH_CROC1"/>
    <property type="match status" value="1"/>
</dbReference>
<dbReference type="PANTHER" id="PTHR40661">
    <property type="match status" value="1"/>
</dbReference>
<dbReference type="SMART" id="SM00530">
    <property type="entry name" value="HTH_XRE"/>
    <property type="match status" value="1"/>
</dbReference>
<dbReference type="KEGG" id="hte:Hydth_0523"/>
<dbReference type="Proteomes" id="UP000002574">
    <property type="component" value="Chromosome"/>
</dbReference>
<dbReference type="STRING" id="608538.HTH_0525"/>
<dbReference type="InterPro" id="IPR010982">
    <property type="entry name" value="Lambda_DNA-bd_dom_sf"/>
</dbReference>
<dbReference type="CDD" id="cd00093">
    <property type="entry name" value="HTH_XRE"/>
    <property type="match status" value="1"/>
</dbReference>
<dbReference type="KEGG" id="hth:HTH_0525"/>
<feature type="domain" description="HTH cro/C1-type" evidence="4">
    <location>
        <begin position="20"/>
        <end position="74"/>
    </location>
</feature>
<evidence type="ECO:0000313" key="5">
    <source>
        <dbReference type="EMBL" id="BAI68989.1"/>
    </source>
</evidence>
<dbReference type="PANTHER" id="PTHR40661:SF3">
    <property type="entry name" value="FELS-1 PROPHAGE TRANSCRIPTIONAL REGULATOR"/>
    <property type="match status" value="1"/>
</dbReference>
<dbReference type="InterPro" id="IPR001387">
    <property type="entry name" value="Cro/C1-type_HTH"/>
</dbReference>
<dbReference type="Pfam" id="PF00717">
    <property type="entry name" value="Peptidase_S24"/>
    <property type="match status" value="1"/>
</dbReference>
<name>D3DGN7_HYDTT</name>
<dbReference type="InterPro" id="IPR015927">
    <property type="entry name" value="Peptidase_S24_S26A/B/C"/>
</dbReference>
<dbReference type="OrthoDB" id="32197at2"/>
<keyword evidence="2" id="KW-0238">DNA-binding</keyword>
<evidence type="ECO:0000256" key="2">
    <source>
        <dbReference type="ARBA" id="ARBA00023125"/>
    </source>
</evidence>